<sequence length="109" mass="11862">MIKLAITITFIATLISGCSSEPPIGVELKSRVTHYPPMGDALTTEIHVSAQVDSIKVNSIVVNRGNCKANGQGKLLNFGEHAKFEVNGYSCDVKEIEVDTEEGNFKFTF</sequence>
<evidence type="ECO:0000313" key="2">
    <source>
        <dbReference type="Proteomes" id="UP000680067"/>
    </source>
</evidence>
<dbReference type="RefSeq" id="WP_212687915.1">
    <property type="nucleotide sequence ID" value="NZ_JAGSPN010000007.1"/>
</dbReference>
<protein>
    <recommendedName>
        <fullName evidence="3">Lipoprotein</fullName>
    </recommendedName>
</protein>
<organism evidence="1 2">
    <name type="scientific">Undibacterium luofuense</name>
    <dbReference type="NCBI Taxonomy" id="2828733"/>
    <lineage>
        <taxon>Bacteria</taxon>
        <taxon>Pseudomonadati</taxon>
        <taxon>Pseudomonadota</taxon>
        <taxon>Betaproteobacteria</taxon>
        <taxon>Burkholderiales</taxon>
        <taxon>Oxalobacteraceae</taxon>
        <taxon>Undibacterium</taxon>
    </lineage>
</organism>
<gene>
    <name evidence="1" type="ORF">KDM89_10620</name>
</gene>
<evidence type="ECO:0000313" key="1">
    <source>
        <dbReference type="EMBL" id="MBR7782600.1"/>
    </source>
</evidence>
<evidence type="ECO:0008006" key="3">
    <source>
        <dbReference type="Google" id="ProtNLM"/>
    </source>
</evidence>
<comment type="caution">
    <text evidence="1">The sequence shown here is derived from an EMBL/GenBank/DDBJ whole genome shotgun (WGS) entry which is preliminary data.</text>
</comment>
<name>A0A941DMN3_9BURK</name>
<dbReference type="EMBL" id="JAGSPN010000007">
    <property type="protein sequence ID" value="MBR7782600.1"/>
    <property type="molecule type" value="Genomic_DNA"/>
</dbReference>
<reference evidence="1" key="1">
    <citation type="submission" date="2021-04" db="EMBL/GenBank/DDBJ databases">
        <title>novel species isolated from subtropical streams in China.</title>
        <authorList>
            <person name="Lu H."/>
        </authorList>
    </citation>
    <scope>NUCLEOTIDE SEQUENCE</scope>
    <source>
        <strain evidence="1">LFS511W</strain>
    </source>
</reference>
<dbReference type="Proteomes" id="UP000680067">
    <property type="component" value="Unassembled WGS sequence"/>
</dbReference>
<dbReference type="PROSITE" id="PS51257">
    <property type="entry name" value="PROKAR_LIPOPROTEIN"/>
    <property type="match status" value="1"/>
</dbReference>
<accession>A0A941DMN3</accession>
<proteinExistence type="predicted"/>
<dbReference type="AlphaFoldDB" id="A0A941DMN3"/>
<keyword evidence="2" id="KW-1185">Reference proteome</keyword>